<protein>
    <submittedName>
        <fullName evidence="2">Uncharacterized protein</fullName>
    </submittedName>
</protein>
<feature type="transmembrane region" description="Helical" evidence="1">
    <location>
        <begin position="21"/>
        <end position="41"/>
    </location>
</feature>
<proteinExistence type="predicted"/>
<dbReference type="EMBL" id="GBRH01217200">
    <property type="protein sequence ID" value="JAD80695.1"/>
    <property type="molecule type" value="Transcribed_RNA"/>
</dbReference>
<evidence type="ECO:0000313" key="2">
    <source>
        <dbReference type="EMBL" id="JAD80695.1"/>
    </source>
</evidence>
<name>A0A0A9D4Y0_ARUDO</name>
<accession>A0A0A9D4Y0</accession>
<reference evidence="2" key="1">
    <citation type="submission" date="2014-09" db="EMBL/GenBank/DDBJ databases">
        <authorList>
            <person name="Magalhaes I.L.F."/>
            <person name="Oliveira U."/>
            <person name="Santos F.R."/>
            <person name="Vidigal T.H.D.A."/>
            <person name="Brescovit A.D."/>
            <person name="Santos A.J."/>
        </authorList>
    </citation>
    <scope>NUCLEOTIDE SEQUENCE</scope>
    <source>
        <tissue evidence="2">Shoot tissue taken approximately 20 cm above the soil surface</tissue>
    </source>
</reference>
<sequence length="59" mass="6799">MPAYFRFLALLAFKIFSDEQIIILIFLFLQIDGLIFCKHFLVCDLFDLVVGLGKESLLS</sequence>
<keyword evidence="1" id="KW-1133">Transmembrane helix</keyword>
<reference evidence="2" key="2">
    <citation type="journal article" date="2015" name="Data Brief">
        <title>Shoot transcriptome of the giant reed, Arundo donax.</title>
        <authorList>
            <person name="Barrero R.A."/>
            <person name="Guerrero F.D."/>
            <person name="Moolhuijzen P."/>
            <person name="Goolsby J.A."/>
            <person name="Tidwell J."/>
            <person name="Bellgard S.E."/>
            <person name="Bellgard M.I."/>
        </authorList>
    </citation>
    <scope>NUCLEOTIDE SEQUENCE</scope>
    <source>
        <tissue evidence="2">Shoot tissue taken approximately 20 cm above the soil surface</tissue>
    </source>
</reference>
<keyword evidence="1" id="KW-0472">Membrane</keyword>
<evidence type="ECO:0000256" key="1">
    <source>
        <dbReference type="SAM" id="Phobius"/>
    </source>
</evidence>
<organism evidence="2">
    <name type="scientific">Arundo donax</name>
    <name type="common">Giant reed</name>
    <name type="synonym">Donax arundinaceus</name>
    <dbReference type="NCBI Taxonomy" id="35708"/>
    <lineage>
        <taxon>Eukaryota</taxon>
        <taxon>Viridiplantae</taxon>
        <taxon>Streptophyta</taxon>
        <taxon>Embryophyta</taxon>
        <taxon>Tracheophyta</taxon>
        <taxon>Spermatophyta</taxon>
        <taxon>Magnoliopsida</taxon>
        <taxon>Liliopsida</taxon>
        <taxon>Poales</taxon>
        <taxon>Poaceae</taxon>
        <taxon>PACMAD clade</taxon>
        <taxon>Arundinoideae</taxon>
        <taxon>Arundineae</taxon>
        <taxon>Arundo</taxon>
    </lineage>
</organism>
<keyword evidence="1" id="KW-0812">Transmembrane</keyword>
<dbReference type="AlphaFoldDB" id="A0A0A9D4Y0"/>